<dbReference type="InterPro" id="IPR000962">
    <property type="entry name" value="Znf_DskA_TraR"/>
</dbReference>
<feature type="compositionally biased region" description="Low complexity" evidence="5">
    <location>
        <begin position="196"/>
        <end position="233"/>
    </location>
</feature>
<dbReference type="PROSITE" id="PS01102">
    <property type="entry name" value="ZF_DKSA_1"/>
    <property type="match status" value="1"/>
</dbReference>
<evidence type="ECO:0000313" key="7">
    <source>
        <dbReference type="EMBL" id="GAA1304542.1"/>
    </source>
</evidence>
<dbReference type="Gene3D" id="1.20.120.910">
    <property type="entry name" value="DksA, coiled-coil domain"/>
    <property type="match status" value="1"/>
</dbReference>
<dbReference type="Proteomes" id="UP001500282">
    <property type="component" value="Unassembled WGS sequence"/>
</dbReference>
<dbReference type="SUPFAM" id="SSF57716">
    <property type="entry name" value="Glucocorticoid receptor-like (DNA-binding domain)"/>
    <property type="match status" value="1"/>
</dbReference>
<dbReference type="EMBL" id="BAAAIH010000107">
    <property type="protein sequence ID" value="GAA1304542.1"/>
    <property type="molecule type" value="Genomic_DNA"/>
</dbReference>
<keyword evidence="2" id="KW-0863">Zinc-finger</keyword>
<feature type="compositionally biased region" description="Low complexity" evidence="5">
    <location>
        <begin position="249"/>
        <end position="262"/>
    </location>
</feature>
<feature type="zinc finger region" description="dksA C4-type" evidence="4">
    <location>
        <begin position="401"/>
        <end position="425"/>
    </location>
</feature>
<evidence type="ECO:0000256" key="5">
    <source>
        <dbReference type="SAM" id="MobiDB-lite"/>
    </source>
</evidence>
<protein>
    <recommendedName>
        <fullName evidence="6">Zinc finger DksA/TraR C4-type domain-containing protein</fullName>
    </recommendedName>
</protein>
<feature type="compositionally biased region" description="Low complexity" evidence="5">
    <location>
        <begin position="284"/>
        <end position="296"/>
    </location>
</feature>
<dbReference type="PANTHER" id="PTHR33823:SF2">
    <property type="entry name" value="RNA POLYMERASE-BINDING TRANSCRIPTION FACTOR DKSA"/>
    <property type="match status" value="1"/>
</dbReference>
<comment type="caution">
    <text evidence="7">The sequence shown here is derived from an EMBL/GenBank/DDBJ whole genome shotgun (WGS) entry which is preliminary data.</text>
</comment>
<feature type="region of interest" description="Disordered" evidence="5">
    <location>
        <begin position="103"/>
        <end position="136"/>
    </location>
</feature>
<keyword evidence="3" id="KW-0862">Zinc</keyword>
<evidence type="ECO:0000259" key="6">
    <source>
        <dbReference type="Pfam" id="PF01258"/>
    </source>
</evidence>
<dbReference type="InterPro" id="IPR037187">
    <property type="entry name" value="DnaK_N"/>
</dbReference>
<feature type="region of interest" description="Disordered" evidence="5">
    <location>
        <begin position="193"/>
        <end position="316"/>
    </location>
</feature>
<sequence>MRSRGTTLLDRQRPAPGPLIGIAMPVLLTQGGRSSGGSGVILHIALAPGLTPSPGRSGPPTTLLVPIHASRCAPVYGAAGTGADRIWHCPVIAGALRRVGDGRVRGPTRMAGRRGPGSGPSHWVTPRDRTPDGLPGVEWGTTVETGLSYGQAGRIGRRAPLPPARSRFIVPERFARKITICEGAAAMVARKTTVQKSTAKATKAAPGKKSASGKKAVNKTAAPGRAAAQGAAKAAKKSAPEKKSETPAKKAAPADKAVPAKKTGARKVVAKKTSGGAPTDKKATTTAPPLPKARAAGAPVDPGELAVRPGEDPWSAEEVDEARSGLLTEAGRLRTEILASEEAITGLMRDSGDGAGDDQADTGTKNITREHEMALAGNAREMLLQTERALDRLDTGTYGLCESCGNAIGKARMQAFPRATLCVECKQRQERR</sequence>
<keyword evidence="8" id="KW-1185">Reference proteome</keyword>
<dbReference type="Pfam" id="PF01258">
    <property type="entry name" value="zf-dskA_traR"/>
    <property type="match status" value="1"/>
</dbReference>
<name>A0ABN1XEK5_9ACTN</name>
<accession>A0ABN1XEK5</accession>
<evidence type="ECO:0000313" key="8">
    <source>
        <dbReference type="Proteomes" id="UP001500282"/>
    </source>
</evidence>
<keyword evidence="1" id="KW-0479">Metal-binding</keyword>
<feature type="compositionally biased region" description="Basic and acidic residues" evidence="5">
    <location>
        <begin position="238"/>
        <end position="248"/>
    </location>
</feature>
<dbReference type="PROSITE" id="PS51128">
    <property type="entry name" value="ZF_DKSA_2"/>
    <property type="match status" value="1"/>
</dbReference>
<evidence type="ECO:0000256" key="3">
    <source>
        <dbReference type="ARBA" id="ARBA00022833"/>
    </source>
</evidence>
<gene>
    <name evidence="7" type="ORF">GCM10009579_87860</name>
</gene>
<feature type="domain" description="Zinc finger DksA/TraR C4-type" evidence="6">
    <location>
        <begin position="396"/>
        <end position="431"/>
    </location>
</feature>
<organism evidence="7 8">
    <name type="scientific">Streptomyces javensis</name>
    <dbReference type="NCBI Taxonomy" id="114698"/>
    <lineage>
        <taxon>Bacteria</taxon>
        <taxon>Bacillati</taxon>
        <taxon>Actinomycetota</taxon>
        <taxon>Actinomycetes</taxon>
        <taxon>Kitasatosporales</taxon>
        <taxon>Streptomycetaceae</taxon>
        <taxon>Streptomyces</taxon>
        <taxon>Streptomyces violaceusniger group</taxon>
    </lineage>
</organism>
<evidence type="ECO:0000256" key="4">
    <source>
        <dbReference type="PROSITE-ProRule" id="PRU00510"/>
    </source>
</evidence>
<dbReference type="InterPro" id="IPR020458">
    <property type="entry name" value="Znf_DskA_TraR_CS"/>
</dbReference>
<dbReference type="PANTHER" id="PTHR33823">
    <property type="entry name" value="RNA POLYMERASE-BINDING TRANSCRIPTION FACTOR DKSA-RELATED"/>
    <property type="match status" value="1"/>
</dbReference>
<evidence type="ECO:0000256" key="2">
    <source>
        <dbReference type="ARBA" id="ARBA00022771"/>
    </source>
</evidence>
<reference evidence="7 8" key="1">
    <citation type="journal article" date="2019" name="Int. J. Syst. Evol. Microbiol.">
        <title>The Global Catalogue of Microorganisms (GCM) 10K type strain sequencing project: providing services to taxonomists for standard genome sequencing and annotation.</title>
        <authorList>
            <consortium name="The Broad Institute Genomics Platform"/>
            <consortium name="The Broad Institute Genome Sequencing Center for Infectious Disease"/>
            <person name="Wu L."/>
            <person name="Ma J."/>
        </authorList>
    </citation>
    <scope>NUCLEOTIDE SEQUENCE [LARGE SCALE GENOMIC DNA]</scope>
    <source>
        <strain evidence="7 8">JCM 11448</strain>
    </source>
</reference>
<proteinExistence type="predicted"/>
<evidence type="ECO:0000256" key="1">
    <source>
        <dbReference type="ARBA" id="ARBA00022723"/>
    </source>
</evidence>
<dbReference type="SUPFAM" id="SSF109635">
    <property type="entry name" value="DnaK suppressor protein DksA, alpha-hairpin domain"/>
    <property type="match status" value="1"/>
</dbReference>